<keyword evidence="1" id="KW-0732">Signal</keyword>
<sequence>MKKILTVLGLAAFSFGYSQGGTFILNNYSQYDYEGYIIANNIAGGCYPYITSANPELVKVPANSHMGNGNELRYDNYRDQFNSSPYPMASWNINTSSTSSVTRPWNHPSLMQGGVFSLNTRWATIKFAMFYPGTHINAPDQFGTSVTIAANSCYNAPDYYSTPSGSNSAEIFTITNGTIVYTYAQLY</sequence>
<feature type="chain" id="PRO_5013200503" evidence="1">
    <location>
        <begin position="21"/>
        <end position="187"/>
    </location>
</feature>
<protein>
    <submittedName>
        <fullName evidence="2">Uncharacterized protein</fullName>
    </submittedName>
</protein>
<organism evidence="2 3">
    <name type="scientific">Chryseobacterium vrystaatense</name>
    <dbReference type="NCBI Taxonomy" id="307480"/>
    <lineage>
        <taxon>Bacteria</taxon>
        <taxon>Pseudomonadati</taxon>
        <taxon>Bacteroidota</taxon>
        <taxon>Flavobacteriia</taxon>
        <taxon>Flavobacteriales</taxon>
        <taxon>Weeksellaceae</taxon>
        <taxon>Chryseobacterium group</taxon>
        <taxon>Chryseobacterium</taxon>
    </lineage>
</organism>
<evidence type="ECO:0000313" key="3">
    <source>
        <dbReference type="Proteomes" id="UP000184108"/>
    </source>
</evidence>
<dbReference type="Proteomes" id="UP000184108">
    <property type="component" value="Unassembled WGS sequence"/>
</dbReference>
<proteinExistence type="predicted"/>
<dbReference type="AlphaFoldDB" id="A0A1M5P9X5"/>
<dbReference type="RefSeq" id="WP_073175775.1">
    <property type="nucleotide sequence ID" value="NZ_FQVE01000010.1"/>
</dbReference>
<accession>A0A1M5P9X5</accession>
<feature type="signal peptide" evidence="1">
    <location>
        <begin position="1"/>
        <end position="20"/>
    </location>
</feature>
<gene>
    <name evidence="2" type="ORF">SAMN02787073_0023</name>
</gene>
<reference evidence="3" key="1">
    <citation type="submission" date="2016-11" db="EMBL/GenBank/DDBJ databases">
        <authorList>
            <person name="Varghese N."/>
            <person name="Submissions S."/>
        </authorList>
    </citation>
    <scope>NUCLEOTIDE SEQUENCE [LARGE SCALE GENOMIC DNA]</scope>
    <source>
        <strain evidence="3">YR203</strain>
    </source>
</reference>
<evidence type="ECO:0000256" key="1">
    <source>
        <dbReference type="SAM" id="SignalP"/>
    </source>
</evidence>
<name>A0A1M5P9X5_9FLAO</name>
<evidence type="ECO:0000313" key="2">
    <source>
        <dbReference type="EMBL" id="SHG98624.1"/>
    </source>
</evidence>
<dbReference type="EMBL" id="FQVE01000010">
    <property type="protein sequence ID" value="SHG98624.1"/>
    <property type="molecule type" value="Genomic_DNA"/>
</dbReference>